<evidence type="ECO:0000313" key="1">
    <source>
        <dbReference type="EMBL" id="KAK5690616.1"/>
    </source>
</evidence>
<name>A0AAN7VRC9_9PEZI</name>
<proteinExistence type="predicted"/>
<dbReference type="AlphaFoldDB" id="A0AAN7VRC9"/>
<gene>
    <name evidence="1" type="ORF">LTR97_012172</name>
</gene>
<dbReference type="EMBL" id="JAVRQU010000024">
    <property type="protein sequence ID" value="KAK5690616.1"/>
    <property type="molecule type" value="Genomic_DNA"/>
</dbReference>
<organism evidence="1 2">
    <name type="scientific">Elasticomyces elasticus</name>
    <dbReference type="NCBI Taxonomy" id="574655"/>
    <lineage>
        <taxon>Eukaryota</taxon>
        <taxon>Fungi</taxon>
        <taxon>Dikarya</taxon>
        <taxon>Ascomycota</taxon>
        <taxon>Pezizomycotina</taxon>
        <taxon>Dothideomycetes</taxon>
        <taxon>Dothideomycetidae</taxon>
        <taxon>Mycosphaerellales</taxon>
        <taxon>Teratosphaeriaceae</taxon>
        <taxon>Elasticomyces</taxon>
    </lineage>
</organism>
<accession>A0AAN7VRC9</accession>
<evidence type="ECO:0000313" key="2">
    <source>
        <dbReference type="Proteomes" id="UP001310594"/>
    </source>
</evidence>
<dbReference type="Proteomes" id="UP001310594">
    <property type="component" value="Unassembled WGS sequence"/>
</dbReference>
<protein>
    <submittedName>
        <fullName evidence="1">Uncharacterized protein</fullName>
    </submittedName>
</protein>
<reference evidence="1" key="1">
    <citation type="submission" date="2023-08" db="EMBL/GenBank/DDBJ databases">
        <title>Black Yeasts Isolated from many extreme environments.</title>
        <authorList>
            <person name="Coleine C."/>
            <person name="Stajich J.E."/>
            <person name="Selbmann L."/>
        </authorList>
    </citation>
    <scope>NUCLEOTIDE SEQUENCE</scope>
    <source>
        <strain evidence="1">CCFEE 5810</strain>
    </source>
</reference>
<comment type="caution">
    <text evidence="1">The sequence shown here is derived from an EMBL/GenBank/DDBJ whole genome shotgun (WGS) entry which is preliminary data.</text>
</comment>
<sequence>MFRRGLHAAFINSLQGYAFRIAGSSRHPLIDVYGWNLKTPLVSISKTSHTLDLTKLSIPAPPLCGTMGREEKRAERMEARRRQIQQYDYHAALDDYNKQWEAVLPHQTTTPLPSIGLNLAGLQSNAACDADGVDPSAATWPVDILLKANVFRWYCKAFGLVMEVVQTGGKVKLKLQAEASETAEVSLLLRQLLTKEQHRFSPESMKWRTGQMGTYNDAISEGTIATAIRAAIRELIVECTGDGDEEEMSDDDDAMDTDL</sequence>